<dbReference type="InParanoid" id="A0A1Q3BPG1"/>
<name>A0A1Q3BPG1_CEPFO</name>
<dbReference type="Gene3D" id="3.30.420.10">
    <property type="entry name" value="Ribonuclease H-like superfamily/Ribonuclease H"/>
    <property type="match status" value="1"/>
</dbReference>
<dbReference type="Pfam" id="PF13456">
    <property type="entry name" value="RVT_3"/>
    <property type="match status" value="1"/>
</dbReference>
<dbReference type="OrthoDB" id="958708at2759"/>
<reference evidence="3" key="1">
    <citation type="submission" date="2016-04" db="EMBL/GenBank/DDBJ databases">
        <title>Cephalotus genome sequencing.</title>
        <authorList>
            <person name="Fukushima K."/>
            <person name="Hasebe M."/>
            <person name="Fang X."/>
        </authorList>
    </citation>
    <scope>NUCLEOTIDE SEQUENCE [LARGE SCALE GENOMIC DNA]</scope>
    <source>
        <strain evidence="3">cv. St1</strain>
    </source>
</reference>
<evidence type="ECO:0000313" key="2">
    <source>
        <dbReference type="EMBL" id="GAV69916.1"/>
    </source>
</evidence>
<dbReference type="EMBL" id="BDDD01000763">
    <property type="protein sequence ID" value="GAV69916.1"/>
    <property type="molecule type" value="Genomic_DNA"/>
</dbReference>
<dbReference type="InterPro" id="IPR053151">
    <property type="entry name" value="RNase_H-like"/>
</dbReference>
<dbReference type="Proteomes" id="UP000187406">
    <property type="component" value="Unassembled WGS sequence"/>
</dbReference>
<gene>
    <name evidence="2" type="ORF">CFOL_v3_13416</name>
</gene>
<dbReference type="InterPro" id="IPR012337">
    <property type="entry name" value="RNaseH-like_sf"/>
</dbReference>
<dbReference type="InterPro" id="IPR036397">
    <property type="entry name" value="RNaseH_sf"/>
</dbReference>
<dbReference type="GO" id="GO:0003676">
    <property type="term" value="F:nucleic acid binding"/>
    <property type="evidence" value="ECO:0007669"/>
    <property type="project" value="InterPro"/>
</dbReference>
<dbReference type="PANTHER" id="PTHR47723:SF19">
    <property type="entry name" value="POLYNUCLEOTIDYL TRANSFERASE, RIBONUCLEASE H-LIKE SUPERFAMILY PROTEIN"/>
    <property type="match status" value="1"/>
</dbReference>
<dbReference type="SUPFAM" id="SSF53098">
    <property type="entry name" value="Ribonuclease H-like"/>
    <property type="match status" value="1"/>
</dbReference>
<dbReference type="InterPro" id="IPR044730">
    <property type="entry name" value="RNase_H-like_dom_plant"/>
</dbReference>
<dbReference type="PANTHER" id="PTHR47723">
    <property type="entry name" value="OS05G0353850 PROTEIN"/>
    <property type="match status" value="1"/>
</dbReference>
<dbReference type="InterPro" id="IPR002156">
    <property type="entry name" value="RNaseH_domain"/>
</dbReference>
<dbReference type="CDD" id="cd06222">
    <property type="entry name" value="RNase_H_like"/>
    <property type="match status" value="1"/>
</dbReference>
<evidence type="ECO:0000259" key="1">
    <source>
        <dbReference type="Pfam" id="PF13456"/>
    </source>
</evidence>
<feature type="non-terminal residue" evidence="2">
    <location>
        <position position="1"/>
    </location>
</feature>
<keyword evidence="3" id="KW-1185">Reference proteome</keyword>
<proteinExistence type="predicted"/>
<dbReference type="AlphaFoldDB" id="A0A1Q3BPG1"/>
<evidence type="ECO:0000313" key="3">
    <source>
        <dbReference type="Proteomes" id="UP000187406"/>
    </source>
</evidence>
<accession>A0A1Q3BPG1</accession>
<protein>
    <submittedName>
        <fullName evidence="2">RVT_3 domain-containing protein</fullName>
    </submittedName>
</protein>
<organism evidence="2 3">
    <name type="scientific">Cephalotus follicularis</name>
    <name type="common">Albany pitcher plant</name>
    <dbReference type="NCBI Taxonomy" id="3775"/>
    <lineage>
        <taxon>Eukaryota</taxon>
        <taxon>Viridiplantae</taxon>
        <taxon>Streptophyta</taxon>
        <taxon>Embryophyta</taxon>
        <taxon>Tracheophyta</taxon>
        <taxon>Spermatophyta</taxon>
        <taxon>Magnoliopsida</taxon>
        <taxon>eudicotyledons</taxon>
        <taxon>Gunneridae</taxon>
        <taxon>Pentapetalae</taxon>
        <taxon>rosids</taxon>
        <taxon>fabids</taxon>
        <taxon>Oxalidales</taxon>
        <taxon>Cephalotaceae</taxon>
        <taxon>Cephalotus</taxon>
    </lineage>
</organism>
<comment type="caution">
    <text evidence="2">The sequence shown here is derived from an EMBL/GenBank/DDBJ whole genome shotgun (WGS) entry which is preliminary data.</text>
</comment>
<sequence length="115" mass="13194">IGFCSSIESKFWGLRNGLHIAIQRGFSKLIILTDAQTAIDLINSTNDLSSRHFYTLIFDYRFLMKQTQYHHLHHTFREANKSTDIFAKIGLDRCGSFCILDIPPACILDQLCIDN</sequence>
<feature type="domain" description="RNase H type-1" evidence="1">
    <location>
        <begin position="6"/>
        <end position="88"/>
    </location>
</feature>
<dbReference type="GO" id="GO:0004523">
    <property type="term" value="F:RNA-DNA hybrid ribonuclease activity"/>
    <property type="evidence" value="ECO:0007669"/>
    <property type="project" value="InterPro"/>
</dbReference>